<comment type="caution">
    <text evidence="2">The sequence shown here is derived from an EMBL/GenBank/DDBJ whole genome shotgun (WGS) entry which is preliminary data.</text>
</comment>
<gene>
    <name evidence="2" type="ORF">LWI29_033331</name>
</gene>
<dbReference type="AlphaFoldDB" id="A0AA39VG93"/>
<reference evidence="2" key="1">
    <citation type="journal article" date="2022" name="Plant J.">
        <title>Strategies of tolerance reflected in two North American maple genomes.</title>
        <authorList>
            <person name="McEvoy S.L."/>
            <person name="Sezen U.U."/>
            <person name="Trouern-Trend A."/>
            <person name="McMahon S.M."/>
            <person name="Schaberg P.G."/>
            <person name="Yang J."/>
            <person name="Wegrzyn J.L."/>
            <person name="Swenson N.G."/>
        </authorList>
    </citation>
    <scope>NUCLEOTIDE SEQUENCE</scope>
    <source>
        <strain evidence="2">NS2018</strain>
    </source>
</reference>
<evidence type="ECO:0000313" key="3">
    <source>
        <dbReference type="Proteomes" id="UP001168877"/>
    </source>
</evidence>
<feature type="domain" description="Myb/SANT-like" evidence="1">
    <location>
        <begin position="22"/>
        <end position="118"/>
    </location>
</feature>
<keyword evidence="3" id="KW-1185">Reference proteome</keyword>
<dbReference type="EMBL" id="JAUESC010000386">
    <property type="protein sequence ID" value="KAK0577468.1"/>
    <property type="molecule type" value="Genomic_DNA"/>
</dbReference>
<evidence type="ECO:0000259" key="1">
    <source>
        <dbReference type="Pfam" id="PF12776"/>
    </source>
</evidence>
<sequence>MGDSHQENDKRKGKVVEKYKVWTLEKINELLKLMVDAATHGWRDSNGLLSKISVERKILSALNEKLGCQRTYPQYLSHLKWFNQRYNNFYQLMRHSSRFGWDHITKKFTASHEVWEYYLKSHPTHRNYRTNTFTDYEDMRIAIGNGTDVGRHSIGLEDDTDARTFGVE</sequence>
<name>A0AA39VG93_ACESA</name>
<dbReference type="PANTHER" id="PTHR47864">
    <property type="entry name" value="TRANSMEMBRANE PROTEIN"/>
    <property type="match status" value="1"/>
</dbReference>
<evidence type="ECO:0000313" key="2">
    <source>
        <dbReference type="EMBL" id="KAK0577468.1"/>
    </source>
</evidence>
<dbReference type="Pfam" id="PF12776">
    <property type="entry name" value="Myb_DNA-bind_3"/>
    <property type="match status" value="1"/>
</dbReference>
<organism evidence="2 3">
    <name type="scientific">Acer saccharum</name>
    <name type="common">Sugar maple</name>
    <dbReference type="NCBI Taxonomy" id="4024"/>
    <lineage>
        <taxon>Eukaryota</taxon>
        <taxon>Viridiplantae</taxon>
        <taxon>Streptophyta</taxon>
        <taxon>Embryophyta</taxon>
        <taxon>Tracheophyta</taxon>
        <taxon>Spermatophyta</taxon>
        <taxon>Magnoliopsida</taxon>
        <taxon>eudicotyledons</taxon>
        <taxon>Gunneridae</taxon>
        <taxon>Pentapetalae</taxon>
        <taxon>rosids</taxon>
        <taxon>malvids</taxon>
        <taxon>Sapindales</taxon>
        <taxon>Sapindaceae</taxon>
        <taxon>Hippocastanoideae</taxon>
        <taxon>Acereae</taxon>
        <taxon>Acer</taxon>
    </lineage>
</organism>
<protein>
    <recommendedName>
        <fullName evidence="1">Myb/SANT-like domain-containing protein</fullName>
    </recommendedName>
</protein>
<proteinExistence type="predicted"/>
<dbReference type="InterPro" id="IPR024752">
    <property type="entry name" value="Myb/SANT-like_dom"/>
</dbReference>
<reference evidence="2" key="2">
    <citation type="submission" date="2023-06" db="EMBL/GenBank/DDBJ databases">
        <authorList>
            <person name="Swenson N.G."/>
            <person name="Wegrzyn J.L."/>
            <person name="Mcevoy S.L."/>
        </authorList>
    </citation>
    <scope>NUCLEOTIDE SEQUENCE</scope>
    <source>
        <strain evidence="2">NS2018</strain>
        <tissue evidence="2">Leaf</tissue>
    </source>
</reference>
<dbReference type="PANTHER" id="PTHR47864:SF2">
    <property type="entry name" value="MYB_SANT-LIKE DNA-BINDING DOMAIN PROTEIN"/>
    <property type="match status" value="1"/>
</dbReference>
<accession>A0AA39VG93</accession>
<dbReference type="Proteomes" id="UP001168877">
    <property type="component" value="Unassembled WGS sequence"/>
</dbReference>
<dbReference type="InterPro" id="IPR055314">
    <property type="entry name" value="At2g29880-like"/>
</dbReference>